<evidence type="ECO:0000313" key="5">
    <source>
        <dbReference type="EMBL" id="HIZ01824.1"/>
    </source>
</evidence>
<name>A0A9D2CXN9_9BACE</name>
<reference evidence="5" key="2">
    <citation type="submission" date="2021-04" db="EMBL/GenBank/DDBJ databases">
        <authorList>
            <person name="Gilroy R."/>
        </authorList>
    </citation>
    <scope>NUCLEOTIDE SEQUENCE</scope>
    <source>
        <strain evidence="5">ChiHjej12B11-24981</strain>
    </source>
</reference>
<feature type="domain" description="HTH araC/xylS-type" evidence="4">
    <location>
        <begin position="176"/>
        <end position="272"/>
    </location>
</feature>
<dbReference type="Pfam" id="PF22200">
    <property type="entry name" value="ExsA_N"/>
    <property type="match status" value="1"/>
</dbReference>
<evidence type="ECO:0000256" key="3">
    <source>
        <dbReference type="ARBA" id="ARBA00023163"/>
    </source>
</evidence>
<organism evidence="5 6">
    <name type="scientific">Candidatus Bacteroides merdipullorum</name>
    <dbReference type="NCBI Taxonomy" id="2838474"/>
    <lineage>
        <taxon>Bacteria</taxon>
        <taxon>Pseudomonadati</taxon>
        <taxon>Bacteroidota</taxon>
        <taxon>Bacteroidia</taxon>
        <taxon>Bacteroidales</taxon>
        <taxon>Bacteroidaceae</taxon>
        <taxon>Bacteroides</taxon>
    </lineage>
</organism>
<dbReference type="InterPro" id="IPR018060">
    <property type="entry name" value="HTH_AraC"/>
</dbReference>
<dbReference type="Proteomes" id="UP000824023">
    <property type="component" value="Unassembled WGS sequence"/>
</dbReference>
<evidence type="ECO:0000256" key="1">
    <source>
        <dbReference type="ARBA" id="ARBA00023015"/>
    </source>
</evidence>
<dbReference type="Gene3D" id="1.10.10.60">
    <property type="entry name" value="Homeodomain-like"/>
    <property type="match status" value="2"/>
</dbReference>
<dbReference type="PANTHER" id="PTHR46796">
    <property type="entry name" value="HTH-TYPE TRANSCRIPTIONAL ACTIVATOR RHAS-RELATED"/>
    <property type="match status" value="1"/>
</dbReference>
<dbReference type="InterPro" id="IPR018062">
    <property type="entry name" value="HTH_AraC-typ_CS"/>
</dbReference>
<dbReference type="SMART" id="SM00342">
    <property type="entry name" value="HTH_ARAC"/>
    <property type="match status" value="1"/>
</dbReference>
<dbReference type="SUPFAM" id="SSF46689">
    <property type="entry name" value="Homeodomain-like"/>
    <property type="match status" value="2"/>
</dbReference>
<gene>
    <name evidence="5" type="ORF">H9819_06175</name>
</gene>
<reference evidence="5" key="1">
    <citation type="journal article" date="2021" name="PeerJ">
        <title>Extensive microbial diversity within the chicken gut microbiome revealed by metagenomics and culture.</title>
        <authorList>
            <person name="Gilroy R."/>
            <person name="Ravi A."/>
            <person name="Getino M."/>
            <person name="Pursley I."/>
            <person name="Horton D.L."/>
            <person name="Alikhan N.F."/>
            <person name="Baker D."/>
            <person name="Gharbi K."/>
            <person name="Hall N."/>
            <person name="Watson M."/>
            <person name="Adriaenssens E.M."/>
            <person name="Foster-Nyarko E."/>
            <person name="Jarju S."/>
            <person name="Secka A."/>
            <person name="Antonio M."/>
            <person name="Oren A."/>
            <person name="Chaudhuri R.R."/>
            <person name="La Ragione R."/>
            <person name="Hildebrand F."/>
            <person name="Pallen M.J."/>
        </authorList>
    </citation>
    <scope>NUCLEOTIDE SEQUENCE</scope>
    <source>
        <strain evidence="5">ChiHjej12B11-24981</strain>
    </source>
</reference>
<keyword evidence="1" id="KW-0805">Transcription regulation</keyword>
<dbReference type="PROSITE" id="PS00041">
    <property type="entry name" value="HTH_ARAC_FAMILY_1"/>
    <property type="match status" value="1"/>
</dbReference>
<accession>A0A9D2CXN9</accession>
<dbReference type="InterPro" id="IPR054015">
    <property type="entry name" value="ExsA-like_N"/>
</dbReference>
<sequence length="272" mass="31901">MEKLDLFDCSNVLIASYFTDDRGCAHENREHTLIYICSGLLEIEERGKKVFLRAGDCAFMRRDNRMWLQKHIVDGKPYRSIVLKFSKPFLREFYQSLDKKNLPAEARREKTSLRLLPRERPDIRSLFESVIPYFDSGVKPTEEVLRLKMVEGLYVLLHTDENLYASLFDFVEPWKIDILDYLNENYMYDLSMGEIASYTGRSLATFKRDFAKISDLSPRKWLIRRRLEAAHQLIQSGKKKVTDICYAVGFKNLSHFSRVYKEMYGTSPVNGC</sequence>
<protein>
    <submittedName>
        <fullName evidence="5">AraC family transcriptional regulator</fullName>
    </submittedName>
</protein>
<dbReference type="EMBL" id="DXCK01000087">
    <property type="protein sequence ID" value="HIZ01824.1"/>
    <property type="molecule type" value="Genomic_DNA"/>
</dbReference>
<evidence type="ECO:0000313" key="6">
    <source>
        <dbReference type="Proteomes" id="UP000824023"/>
    </source>
</evidence>
<dbReference type="Pfam" id="PF12833">
    <property type="entry name" value="HTH_18"/>
    <property type="match status" value="1"/>
</dbReference>
<dbReference type="InterPro" id="IPR050204">
    <property type="entry name" value="AraC_XylS_family_regulators"/>
</dbReference>
<dbReference type="InterPro" id="IPR009057">
    <property type="entry name" value="Homeodomain-like_sf"/>
</dbReference>
<dbReference type="GO" id="GO:0003700">
    <property type="term" value="F:DNA-binding transcription factor activity"/>
    <property type="evidence" value="ECO:0007669"/>
    <property type="project" value="InterPro"/>
</dbReference>
<evidence type="ECO:0000256" key="2">
    <source>
        <dbReference type="ARBA" id="ARBA00023125"/>
    </source>
</evidence>
<dbReference type="AlphaFoldDB" id="A0A9D2CXN9"/>
<proteinExistence type="predicted"/>
<keyword evidence="2" id="KW-0238">DNA-binding</keyword>
<comment type="caution">
    <text evidence="5">The sequence shown here is derived from an EMBL/GenBank/DDBJ whole genome shotgun (WGS) entry which is preliminary data.</text>
</comment>
<keyword evidence="3" id="KW-0804">Transcription</keyword>
<evidence type="ECO:0000259" key="4">
    <source>
        <dbReference type="PROSITE" id="PS01124"/>
    </source>
</evidence>
<dbReference type="PROSITE" id="PS01124">
    <property type="entry name" value="HTH_ARAC_FAMILY_2"/>
    <property type="match status" value="1"/>
</dbReference>
<dbReference type="GO" id="GO:0043565">
    <property type="term" value="F:sequence-specific DNA binding"/>
    <property type="evidence" value="ECO:0007669"/>
    <property type="project" value="InterPro"/>
</dbReference>